<gene>
    <name evidence="2" type="ORF">Abci_007_008</name>
    <name evidence="3" type="ORF">ACI01nite_17300</name>
    <name evidence="4" type="ORF">HK14_09585</name>
</gene>
<organism evidence="4 6">
    <name type="scientific">Acetobacter cibinongensis</name>
    <dbReference type="NCBI Taxonomy" id="146475"/>
    <lineage>
        <taxon>Bacteria</taxon>
        <taxon>Pseudomonadati</taxon>
        <taxon>Pseudomonadota</taxon>
        <taxon>Alphaproteobacteria</taxon>
        <taxon>Acetobacterales</taxon>
        <taxon>Acetobacteraceae</taxon>
        <taxon>Acetobacter</taxon>
    </lineage>
</organism>
<accession>A0A1Z5YT29</accession>
<reference evidence="4 6" key="2">
    <citation type="submission" date="2014-06" db="EMBL/GenBank/DDBJ databases">
        <authorList>
            <person name="Ju J."/>
            <person name="Zhang J."/>
        </authorList>
    </citation>
    <scope>NUCLEOTIDE SEQUENCE [LARGE SCALE GENOMIC DNA]</scope>
    <source>
        <strain evidence="4 6">DsW_47</strain>
    </source>
</reference>
<evidence type="ECO:0000313" key="2">
    <source>
        <dbReference type="EMBL" id="GAN59605.1"/>
    </source>
</evidence>
<evidence type="ECO:0000313" key="5">
    <source>
        <dbReference type="Proteomes" id="UP000032671"/>
    </source>
</evidence>
<evidence type="ECO:0000313" key="3">
    <source>
        <dbReference type="EMBL" id="GEL59128.1"/>
    </source>
</evidence>
<dbReference type="Proteomes" id="UP000321891">
    <property type="component" value="Unassembled WGS sequence"/>
</dbReference>
<dbReference type="Proteomes" id="UP000032671">
    <property type="component" value="Unassembled WGS sequence"/>
</dbReference>
<dbReference type="AlphaFoldDB" id="A0A1Z5YT29"/>
<comment type="caution">
    <text evidence="4">The sequence shown here is derived from an EMBL/GenBank/DDBJ whole genome shotgun (WGS) entry which is preliminary data.</text>
</comment>
<keyword evidence="1" id="KW-0732">Signal</keyword>
<dbReference type="Proteomes" id="UP000196086">
    <property type="component" value="Unassembled WGS sequence"/>
</dbReference>
<dbReference type="RefSeq" id="WP_240554608.1">
    <property type="nucleotide sequence ID" value="NZ_BAMV01000007.1"/>
</dbReference>
<evidence type="ECO:0000256" key="1">
    <source>
        <dbReference type="SAM" id="SignalP"/>
    </source>
</evidence>
<evidence type="ECO:0000313" key="4">
    <source>
        <dbReference type="EMBL" id="OUJ01411.1"/>
    </source>
</evidence>
<name>A0A1Z5YT29_9PROT</name>
<evidence type="ECO:0000313" key="6">
    <source>
        <dbReference type="Proteomes" id="UP000196086"/>
    </source>
</evidence>
<sequence>MVAVFSVLENTVAGRLKQAAGLLCIGLLCGAATAADDPYGNWTGTLVADKGHNCPVNAPSVMQIMPKHMLFAPEDGSLILRGKPDKATQHYHAQLLMQDANHKPLPMVFEAHPVGNTFEGVYGTPECRAHITLKRPENHAFRNFVGND</sequence>
<dbReference type="EMBL" id="BAMV01000007">
    <property type="protein sequence ID" value="GAN59605.1"/>
    <property type="molecule type" value="Genomic_DNA"/>
</dbReference>
<protein>
    <submittedName>
        <fullName evidence="4">Uncharacterized protein</fullName>
    </submittedName>
</protein>
<dbReference type="EMBL" id="BJVU01000007">
    <property type="protein sequence ID" value="GEL59128.1"/>
    <property type="molecule type" value="Genomic_DNA"/>
</dbReference>
<reference evidence="3 7" key="3">
    <citation type="submission" date="2019-07" db="EMBL/GenBank/DDBJ databases">
        <title>Whole genome shotgun sequence of Acetobacter cibinongensis NBRC 16605.</title>
        <authorList>
            <person name="Hosoyama A."/>
            <person name="Uohara A."/>
            <person name="Ohji S."/>
            <person name="Ichikawa N."/>
        </authorList>
    </citation>
    <scope>NUCLEOTIDE SEQUENCE [LARGE SCALE GENOMIC DNA]</scope>
    <source>
        <strain evidence="3 7">NBRC 16605</strain>
    </source>
</reference>
<dbReference type="EMBL" id="JOMQ01000047">
    <property type="protein sequence ID" value="OUJ01411.1"/>
    <property type="molecule type" value="Genomic_DNA"/>
</dbReference>
<evidence type="ECO:0000313" key="7">
    <source>
        <dbReference type="Proteomes" id="UP000321891"/>
    </source>
</evidence>
<keyword evidence="7" id="KW-1185">Reference proteome</keyword>
<dbReference type="STRING" id="1231339.Abci_007_008"/>
<feature type="chain" id="PRO_5044568771" evidence="1">
    <location>
        <begin position="35"/>
        <end position="148"/>
    </location>
</feature>
<reference evidence="2 5" key="1">
    <citation type="submission" date="2012-11" db="EMBL/GenBank/DDBJ databases">
        <title>Whole genome sequence of Acetobacter cibinongensis 4H-1.</title>
        <authorList>
            <person name="Azuma Y."/>
            <person name="Higashiura N."/>
            <person name="Hirakawa H."/>
            <person name="Matsushita K."/>
        </authorList>
    </citation>
    <scope>NUCLEOTIDE SEQUENCE [LARGE SCALE GENOMIC DNA]</scope>
    <source>
        <strain evidence="2 5">4H-1</strain>
    </source>
</reference>
<feature type="signal peptide" evidence="1">
    <location>
        <begin position="1"/>
        <end position="34"/>
    </location>
</feature>
<accession>A0A0D6N1J3</accession>
<proteinExistence type="predicted"/>